<evidence type="ECO:0000313" key="2">
    <source>
        <dbReference type="EMBL" id="KZP22440.1"/>
    </source>
</evidence>
<gene>
    <name evidence="2" type="ORF">FIBSPDRAFT_952822</name>
</gene>
<accession>A0A166L0D7</accession>
<reference evidence="2 3" key="1">
    <citation type="journal article" date="2016" name="Mol. Biol. Evol.">
        <title>Comparative Genomics of Early-Diverging Mushroom-Forming Fungi Provides Insights into the Origins of Lignocellulose Decay Capabilities.</title>
        <authorList>
            <person name="Nagy L.G."/>
            <person name="Riley R."/>
            <person name="Tritt A."/>
            <person name="Adam C."/>
            <person name="Daum C."/>
            <person name="Floudas D."/>
            <person name="Sun H."/>
            <person name="Yadav J.S."/>
            <person name="Pangilinan J."/>
            <person name="Larsson K.H."/>
            <person name="Matsuura K."/>
            <person name="Barry K."/>
            <person name="Labutti K."/>
            <person name="Kuo R."/>
            <person name="Ohm R.A."/>
            <person name="Bhattacharya S.S."/>
            <person name="Shirouzu T."/>
            <person name="Yoshinaga Y."/>
            <person name="Martin F.M."/>
            <person name="Grigoriev I.V."/>
            <person name="Hibbett D.S."/>
        </authorList>
    </citation>
    <scope>NUCLEOTIDE SEQUENCE [LARGE SCALE GENOMIC DNA]</scope>
    <source>
        <strain evidence="2 3">CBS 109695</strain>
    </source>
</reference>
<feature type="compositionally biased region" description="Low complexity" evidence="1">
    <location>
        <begin position="68"/>
        <end position="81"/>
    </location>
</feature>
<dbReference type="AlphaFoldDB" id="A0A166L0D7"/>
<feature type="region of interest" description="Disordered" evidence="1">
    <location>
        <begin position="100"/>
        <end position="130"/>
    </location>
</feature>
<organism evidence="2 3">
    <name type="scientific">Athelia psychrophila</name>
    <dbReference type="NCBI Taxonomy" id="1759441"/>
    <lineage>
        <taxon>Eukaryota</taxon>
        <taxon>Fungi</taxon>
        <taxon>Dikarya</taxon>
        <taxon>Basidiomycota</taxon>
        <taxon>Agaricomycotina</taxon>
        <taxon>Agaricomycetes</taxon>
        <taxon>Agaricomycetidae</taxon>
        <taxon>Atheliales</taxon>
        <taxon>Atheliaceae</taxon>
        <taxon>Athelia</taxon>
    </lineage>
</organism>
<evidence type="ECO:0000313" key="3">
    <source>
        <dbReference type="Proteomes" id="UP000076532"/>
    </source>
</evidence>
<feature type="compositionally biased region" description="Basic and acidic residues" evidence="1">
    <location>
        <begin position="119"/>
        <end position="130"/>
    </location>
</feature>
<proteinExistence type="predicted"/>
<sequence length="130" mass="14642">MKVIRLKVIRNTRTHTSTDSSSRNITPPSTWGLRGVASVNRAHPHIPFLVFKTIFPIPIPISIPIPIPKTRSPKPQSLPSSSMPPPSHHYHYPYPWCPSPSPSSPSVSHRITMRSIRHASAEERQRTSCR</sequence>
<dbReference type="EMBL" id="KV417539">
    <property type="protein sequence ID" value="KZP22440.1"/>
    <property type="molecule type" value="Genomic_DNA"/>
</dbReference>
<keyword evidence="3" id="KW-1185">Reference proteome</keyword>
<feature type="region of interest" description="Disordered" evidence="1">
    <location>
        <begin position="66"/>
        <end position="86"/>
    </location>
</feature>
<dbReference type="Proteomes" id="UP000076532">
    <property type="component" value="Unassembled WGS sequence"/>
</dbReference>
<evidence type="ECO:0000256" key="1">
    <source>
        <dbReference type="SAM" id="MobiDB-lite"/>
    </source>
</evidence>
<name>A0A166L0D7_9AGAM</name>
<protein>
    <submittedName>
        <fullName evidence="2">Uncharacterized protein</fullName>
    </submittedName>
</protein>